<dbReference type="AlphaFoldDB" id="A0A5C6MW50"/>
<name>A0A5C6MW50_9TELE</name>
<evidence type="ECO:0000313" key="1">
    <source>
        <dbReference type="EMBL" id="TWW58341.1"/>
    </source>
</evidence>
<gene>
    <name evidence="1" type="ORF">D4764_07G0010600</name>
</gene>
<proteinExistence type="predicted"/>
<evidence type="ECO:0000313" key="2">
    <source>
        <dbReference type="Proteomes" id="UP000324091"/>
    </source>
</evidence>
<accession>A0A5C6MW50</accession>
<comment type="caution">
    <text evidence="1">The sequence shown here is derived from an EMBL/GenBank/DDBJ whole genome shotgun (WGS) entry which is preliminary data.</text>
</comment>
<protein>
    <submittedName>
        <fullName evidence="1">Uncharacterized protein</fullName>
    </submittedName>
</protein>
<reference evidence="1 2" key="1">
    <citation type="submission" date="2019-04" db="EMBL/GenBank/DDBJ databases">
        <title>Chromosome genome assembly for Takifugu flavidus.</title>
        <authorList>
            <person name="Xiao S."/>
        </authorList>
    </citation>
    <scope>NUCLEOTIDE SEQUENCE [LARGE SCALE GENOMIC DNA]</scope>
    <source>
        <strain evidence="1">HTHZ2018</strain>
        <tissue evidence="1">Muscle</tissue>
    </source>
</reference>
<dbReference type="Proteomes" id="UP000324091">
    <property type="component" value="Chromosome 7"/>
</dbReference>
<dbReference type="EMBL" id="RHFK02000020">
    <property type="protein sequence ID" value="TWW58341.1"/>
    <property type="molecule type" value="Genomic_DNA"/>
</dbReference>
<keyword evidence="2" id="KW-1185">Reference proteome</keyword>
<sequence length="88" mass="9827">MSERCTLKTLTATLCCFYQKSSVMTAKSSQCVVDLVIGSEVPGQGEMNAIKLIGWSERRRRRLQQAVVMRRVAVPGRRTLRSRSLPAA</sequence>
<organism evidence="1 2">
    <name type="scientific">Takifugu flavidus</name>
    <name type="common">sansaifugu</name>
    <dbReference type="NCBI Taxonomy" id="433684"/>
    <lineage>
        <taxon>Eukaryota</taxon>
        <taxon>Metazoa</taxon>
        <taxon>Chordata</taxon>
        <taxon>Craniata</taxon>
        <taxon>Vertebrata</taxon>
        <taxon>Euteleostomi</taxon>
        <taxon>Actinopterygii</taxon>
        <taxon>Neopterygii</taxon>
        <taxon>Teleostei</taxon>
        <taxon>Neoteleostei</taxon>
        <taxon>Acanthomorphata</taxon>
        <taxon>Eupercaria</taxon>
        <taxon>Tetraodontiformes</taxon>
        <taxon>Tetradontoidea</taxon>
        <taxon>Tetraodontidae</taxon>
        <taxon>Takifugu</taxon>
    </lineage>
</organism>